<evidence type="ECO:0000256" key="6">
    <source>
        <dbReference type="SAM" id="Phobius"/>
    </source>
</evidence>
<proteinExistence type="predicted"/>
<keyword evidence="4 6" id="KW-0472">Membrane</keyword>
<dbReference type="OrthoDB" id="408493at2759"/>
<reference evidence="7" key="1">
    <citation type="journal article" date="2014" name="Genome Announc.">
        <title>Draft genome sequence of Rhodosporidium toruloides CECT1137, an oleaginous yeast of biotechnological interest.</title>
        <authorList>
            <person name="Morin N."/>
            <person name="Calcas X."/>
            <person name="Devillers H."/>
            <person name="Durrens P."/>
            <person name="Sherman D.J."/>
            <person name="Nicaud J.-M."/>
            <person name="Neuveglise C."/>
        </authorList>
    </citation>
    <scope>NUCLEOTIDE SEQUENCE</scope>
    <source>
        <strain evidence="7">CECT1137</strain>
    </source>
</reference>
<keyword evidence="3 6" id="KW-1133">Transmembrane helix</keyword>
<gene>
    <name evidence="7" type="ORF">RHTO0S_06e03268g</name>
</gene>
<dbReference type="SUPFAM" id="SSF103481">
    <property type="entry name" value="Multidrug resistance efflux transporter EmrE"/>
    <property type="match status" value="2"/>
</dbReference>
<evidence type="ECO:0000256" key="5">
    <source>
        <dbReference type="SAM" id="MobiDB-lite"/>
    </source>
</evidence>
<evidence type="ECO:0000256" key="2">
    <source>
        <dbReference type="ARBA" id="ARBA00022692"/>
    </source>
</evidence>
<evidence type="ECO:0000256" key="3">
    <source>
        <dbReference type="ARBA" id="ARBA00022989"/>
    </source>
</evidence>
<protein>
    <submittedName>
        <fullName evidence="7">RHTO0S06e03268g1_1</fullName>
    </submittedName>
</protein>
<feature type="transmembrane region" description="Helical" evidence="6">
    <location>
        <begin position="219"/>
        <end position="241"/>
    </location>
</feature>
<evidence type="ECO:0000313" key="7">
    <source>
        <dbReference type="EMBL" id="CDR41589.1"/>
    </source>
</evidence>
<organism evidence="7">
    <name type="scientific">Rhodotorula toruloides</name>
    <name type="common">Yeast</name>
    <name type="synonym">Rhodosporidium toruloides</name>
    <dbReference type="NCBI Taxonomy" id="5286"/>
    <lineage>
        <taxon>Eukaryota</taxon>
        <taxon>Fungi</taxon>
        <taxon>Dikarya</taxon>
        <taxon>Basidiomycota</taxon>
        <taxon>Pucciniomycotina</taxon>
        <taxon>Microbotryomycetes</taxon>
        <taxon>Sporidiobolales</taxon>
        <taxon>Sporidiobolaceae</taxon>
        <taxon>Rhodotorula</taxon>
    </lineage>
</organism>
<dbReference type="EMBL" id="LK052941">
    <property type="protein sequence ID" value="CDR41589.1"/>
    <property type="molecule type" value="Genomic_DNA"/>
</dbReference>
<dbReference type="PANTHER" id="PTHR10231">
    <property type="entry name" value="NUCLEOTIDE-SUGAR TRANSMEMBRANE TRANSPORTER"/>
    <property type="match status" value="1"/>
</dbReference>
<dbReference type="NCBIfam" id="TIGR00803">
    <property type="entry name" value="nst"/>
    <property type="match status" value="2"/>
</dbReference>
<dbReference type="Pfam" id="PF04142">
    <property type="entry name" value="Nuc_sug_transp"/>
    <property type="match status" value="2"/>
</dbReference>
<dbReference type="PIRSF" id="PIRSF005799">
    <property type="entry name" value="UDP-gal_transpt"/>
    <property type="match status" value="1"/>
</dbReference>
<evidence type="ECO:0000256" key="1">
    <source>
        <dbReference type="ARBA" id="ARBA00004141"/>
    </source>
</evidence>
<dbReference type="GO" id="GO:0015165">
    <property type="term" value="F:pyrimidine nucleotide-sugar transmembrane transporter activity"/>
    <property type="evidence" value="ECO:0007669"/>
    <property type="project" value="InterPro"/>
</dbReference>
<dbReference type="Gene3D" id="1.10.3730.20">
    <property type="match status" value="1"/>
</dbReference>
<feature type="transmembrane region" description="Helical" evidence="6">
    <location>
        <begin position="158"/>
        <end position="175"/>
    </location>
</feature>
<evidence type="ECO:0000256" key="4">
    <source>
        <dbReference type="ARBA" id="ARBA00023136"/>
    </source>
</evidence>
<dbReference type="GO" id="GO:0000139">
    <property type="term" value="C:Golgi membrane"/>
    <property type="evidence" value="ECO:0007669"/>
    <property type="project" value="InterPro"/>
</dbReference>
<feature type="transmembrane region" description="Helical" evidence="6">
    <location>
        <begin position="317"/>
        <end position="339"/>
    </location>
</feature>
<dbReference type="InterPro" id="IPR037185">
    <property type="entry name" value="EmrE-like"/>
</dbReference>
<name>A0A061AWL1_RHOTO</name>
<dbReference type="AlphaFoldDB" id="A0A061AWL1"/>
<keyword evidence="2 6" id="KW-0812">Transmembrane</keyword>
<sequence length="396" mass="42111">MALRQRRKGSPAPADTTHAAQTKQDGPGVASSPLIPRKTLALVLLCVQNASVSILTRQSRTTSSRSLYNPSVAVFTAELIKAALSISMLAVERRKVSRAKAGSGGYLWHAGAAVQDLARNQRTEVVKLAVPAMLYALQNTLLYVALSNLDAATYQTTYQLKLLTTAIFSILFFRRSLSVQKWISLILLTTGVAIVQLESSEPKPSPTRHVSLSQDPTKGFAAILAACLSSGLAGAWFEWVLKSPPSSAPTPAATPDSPKSPSLQLRKNSPSLWARNLQLSVPSLLFSFSGVLLSSPIRNAFEKRGLEEAVRALGGMWTGFTPLVWCVVLNQALGGLLVAMVVREADSVAKGFATSIAIVLSTLASAVLFGVVPGTMLIVGGLLVISSTVLYSLDKD</sequence>
<comment type="subcellular location">
    <subcellularLocation>
        <location evidence="1">Membrane</location>
        <topology evidence="1">Multi-pass membrane protein</topology>
    </subcellularLocation>
</comment>
<accession>A0A061AWL1</accession>
<feature type="transmembrane region" description="Helical" evidence="6">
    <location>
        <begin position="125"/>
        <end position="146"/>
    </location>
</feature>
<dbReference type="InterPro" id="IPR007271">
    <property type="entry name" value="Nuc_sug_transpt"/>
</dbReference>
<feature type="region of interest" description="Disordered" evidence="5">
    <location>
        <begin position="1"/>
        <end position="31"/>
    </location>
</feature>